<evidence type="ECO:0000256" key="1">
    <source>
        <dbReference type="SAM" id="SignalP"/>
    </source>
</evidence>
<reference evidence="2 3" key="1">
    <citation type="submission" date="2021-05" db="EMBL/GenBank/DDBJ databases">
        <title>Comparative genomic studies on the polysaccharide-degrading batcterial strains of the Flammeovirga genus.</title>
        <authorList>
            <person name="Zewei F."/>
            <person name="Zheng Z."/>
            <person name="Yu L."/>
            <person name="Ruyue G."/>
            <person name="Yanhong M."/>
            <person name="Yuanyuan C."/>
            <person name="Jingyan G."/>
            <person name="Wenjun H."/>
        </authorList>
    </citation>
    <scope>NUCLEOTIDE SEQUENCE [LARGE SCALE GENOMIC DNA]</scope>
    <source>
        <strain evidence="2 3">NBRC:100898</strain>
    </source>
</reference>
<accession>A0AAX1N8E1</accession>
<evidence type="ECO:0000313" key="2">
    <source>
        <dbReference type="EMBL" id="QWG03793.1"/>
    </source>
</evidence>
<gene>
    <name evidence="2" type="ORF">KMW28_09485</name>
</gene>
<sequence>MNYKYLKYLISLCSILVCIDLNAQSVRQKKAQEFLRLSGLTDYTRQTDEIASAKVDEEFLFIENAPSELEIKAIIKLYLTNKNVNHHITEYIATQVNEDLLNKSILFLENPINEDIHGTRNRSLTRFEKIDKAKYVNNFDMHSVDQERFNLCVNIYQLLKIGRMSESVLYHTLVDVSLGINEHLPTDQKKVESEIISNTEGMFTDQYKQVMMTNQIANMMYVFTGTSDNTLRSYINKWHTYDGEKTLNIMQESINYAYAEILKEIKNHGS</sequence>
<name>A0AAX1N8E1_9BACT</name>
<keyword evidence="1" id="KW-0732">Signal</keyword>
<dbReference type="KEGG" id="fya:KMW28_09485"/>
<protein>
    <submittedName>
        <fullName evidence="2">Uncharacterized protein</fullName>
    </submittedName>
</protein>
<dbReference type="AlphaFoldDB" id="A0AAX1N8E1"/>
<dbReference type="EMBL" id="CP076132">
    <property type="protein sequence ID" value="QWG03793.1"/>
    <property type="molecule type" value="Genomic_DNA"/>
</dbReference>
<evidence type="ECO:0000313" key="3">
    <source>
        <dbReference type="Proteomes" id="UP000678679"/>
    </source>
</evidence>
<dbReference type="RefSeq" id="WP_169665359.1">
    <property type="nucleotide sequence ID" value="NZ_CP076132.1"/>
</dbReference>
<proteinExistence type="predicted"/>
<dbReference type="Proteomes" id="UP000678679">
    <property type="component" value="Chromosome 1"/>
</dbReference>
<organism evidence="2 3">
    <name type="scientific">Flammeovirga yaeyamensis</name>
    <dbReference type="NCBI Taxonomy" id="367791"/>
    <lineage>
        <taxon>Bacteria</taxon>
        <taxon>Pseudomonadati</taxon>
        <taxon>Bacteroidota</taxon>
        <taxon>Cytophagia</taxon>
        <taxon>Cytophagales</taxon>
        <taxon>Flammeovirgaceae</taxon>
        <taxon>Flammeovirga</taxon>
    </lineage>
</organism>
<feature type="signal peptide" evidence="1">
    <location>
        <begin position="1"/>
        <end position="23"/>
    </location>
</feature>
<feature type="chain" id="PRO_5043847291" evidence="1">
    <location>
        <begin position="24"/>
        <end position="270"/>
    </location>
</feature>
<keyword evidence="3" id="KW-1185">Reference proteome</keyword>